<protein>
    <submittedName>
        <fullName evidence="1">Uncharacterized protein</fullName>
    </submittedName>
</protein>
<reference evidence="1" key="1">
    <citation type="submission" date="2020-04" db="EMBL/GenBank/DDBJ databases">
        <authorList>
            <person name="Chiriac C."/>
            <person name="Salcher M."/>
            <person name="Ghai R."/>
            <person name="Kavagutti S V."/>
        </authorList>
    </citation>
    <scope>NUCLEOTIDE SEQUENCE</scope>
</reference>
<proteinExistence type="predicted"/>
<sequence>MRREPDFKDLNYQLGIYVGEHITFKHLPVLSTDALRTNTIVQVSEEDAERHRIIDDTLYSCKTDRQEKFAVYKALNNELARKYLSEKLDCLIPKVYPTDMNKFKEGLMDQLWDTDLSHYLPEDDFYKVGHEEGWADHIILTLKIND</sequence>
<evidence type="ECO:0000313" key="1">
    <source>
        <dbReference type="EMBL" id="CAB4125820.1"/>
    </source>
</evidence>
<name>A0A6J5L0D1_9CAUD</name>
<dbReference type="EMBL" id="LR796188">
    <property type="protein sequence ID" value="CAB4125820.1"/>
    <property type="molecule type" value="Genomic_DNA"/>
</dbReference>
<organism evidence="1">
    <name type="scientific">uncultured Caudovirales phage</name>
    <dbReference type="NCBI Taxonomy" id="2100421"/>
    <lineage>
        <taxon>Viruses</taxon>
        <taxon>Duplodnaviria</taxon>
        <taxon>Heunggongvirae</taxon>
        <taxon>Uroviricota</taxon>
        <taxon>Caudoviricetes</taxon>
        <taxon>Peduoviridae</taxon>
        <taxon>Maltschvirus</taxon>
        <taxon>Maltschvirus maltsch</taxon>
    </lineage>
</organism>
<accession>A0A6J5L0D1</accession>
<gene>
    <name evidence="1" type="ORF">UFOVP54_242</name>
</gene>